<evidence type="ECO:0000313" key="1">
    <source>
        <dbReference type="EMBL" id="AZL61435.1"/>
    </source>
</evidence>
<geneLocation type="plasmid" evidence="1">
    <name>unnamed2</name>
</geneLocation>
<dbReference type="NCBIfam" id="TIGR04098">
    <property type="entry name" value="LnmK_bifunc"/>
    <property type="match status" value="1"/>
</dbReference>
<dbReference type="Proteomes" id="UP000282002">
    <property type="component" value="Plasmid unnamed2"/>
</dbReference>
<dbReference type="EMBL" id="CP034330">
    <property type="protein sequence ID" value="AZL61435.1"/>
    <property type="molecule type" value="Genomic_DNA"/>
</dbReference>
<dbReference type="AlphaFoldDB" id="A0A3S8UDE1"/>
<dbReference type="NCBIfam" id="TIGR04099">
    <property type="entry name" value="biosn_Pnap_2097"/>
    <property type="match status" value="1"/>
</dbReference>
<reference evidence="1 2" key="1">
    <citation type="submission" date="2018-12" db="EMBL/GenBank/DDBJ databases">
        <title>Complete genome sequencing of Tabrizicola sp. K13M18.</title>
        <authorList>
            <person name="Bae J.-W."/>
        </authorList>
    </citation>
    <scope>NUCLEOTIDE SEQUENCE [LARGE SCALE GENOMIC DNA]</scope>
    <source>
        <strain evidence="1 2">K13M18</strain>
        <plasmid evidence="1 2">unnamed2</plasmid>
    </source>
</reference>
<proteinExistence type="predicted"/>
<keyword evidence="1" id="KW-0614">Plasmid</keyword>
<name>A0A3S8UDE1_9RHOB</name>
<dbReference type="KEGG" id="taw:EI545_21000"/>
<sequence>MKHETFPHGDTVEQRRLGMAECGWHGLSEGWLLRHLGDVHWRQIAEAMGQRAAVFHDATGAPVYAAFCAISERILQPELARPGAVLTITSGLQRLSATRLISFHRLAIDATAFAEVMLITAFVRHGHGGNAQIRRAQPCGVLDLPAMEPGADNGFAEEATRLYRQEGIPALALEAEVTPCPTTEFNAAGLLYCANYPALVDRAEWALCPDLARNMLTTRKIVFLGNVDPGEPVRARLSRDPLCPNRHSATLDSRGRVIARIVTDRLS</sequence>
<protein>
    <submittedName>
        <fullName evidence="1">Uncharacterized protein</fullName>
    </submittedName>
</protein>
<keyword evidence="2" id="KW-1185">Reference proteome</keyword>
<organism evidence="1 2">
    <name type="scientific">Tabrizicola piscis</name>
    <dbReference type="NCBI Taxonomy" id="2494374"/>
    <lineage>
        <taxon>Bacteria</taxon>
        <taxon>Pseudomonadati</taxon>
        <taxon>Pseudomonadota</taxon>
        <taxon>Alphaproteobacteria</taxon>
        <taxon>Rhodobacterales</taxon>
        <taxon>Paracoccaceae</taxon>
        <taxon>Tabrizicola</taxon>
    </lineage>
</organism>
<dbReference type="InterPro" id="IPR024091">
    <property type="entry name" value="LnmK-like_bifun_acyl/decarbox"/>
</dbReference>
<dbReference type="GeneID" id="39686210"/>
<dbReference type="OrthoDB" id="7875571at2"/>
<evidence type="ECO:0000313" key="2">
    <source>
        <dbReference type="Proteomes" id="UP000282002"/>
    </source>
</evidence>
<dbReference type="RefSeq" id="WP_125327912.1">
    <property type="nucleotide sequence ID" value="NZ_CP034330.1"/>
</dbReference>
<accession>A0A3S8UDE1</accession>
<dbReference type="Gene3D" id="3.10.129.10">
    <property type="entry name" value="Hotdog Thioesterase"/>
    <property type="match status" value="1"/>
</dbReference>
<gene>
    <name evidence="1" type="ORF">EI545_21000</name>
</gene>